<evidence type="ECO:0000313" key="3">
    <source>
        <dbReference type="Proteomes" id="UP000070353"/>
    </source>
</evidence>
<sequence length="45" mass="5497">MLKRLNLVEKSFGKQDFDDGFIRKSFLLWYIDVLKVNFIIYLKKL</sequence>
<dbReference type="EMBL" id="LQZB01000178">
    <property type="protein sequence ID" value="KXU03724.1"/>
    <property type="molecule type" value="Genomic_DNA"/>
</dbReference>
<reference evidence="2 3" key="1">
    <citation type="submission" date="2016-01" db="EMBL/GenBank/DDBJ databases">
        <title>Highly variable Streptococcus oralis are common among viridans streptococci isolated from primates.</title>
        <authorList>
            <person name="Denapaite D."/>
            <person name="Rieger M."/>
            <person name="Koendgen S."/>
            <person name="Brueckner R."/>
            <person name="Ochigava I."/>
            <person name="Kappeler P."/>
            <person name="Maetz-Rensing K."/>
            <person name="Leendertz F."/>
            <person name="Hakenbeck R."/>
        </authorList>
    </citation>
    <scope>NUCLEOTIDE SEQUENCE [LARGE SCALE GENOMIC DNA]</scope>
    <source>
        <strain evidence="2 3">DD24</strain>
    </source>
</reference>
<gene>
    <name evidence="2" type="ORF">SORDD24_01546</name>
</gene>
<organism evidence="2 3">
    <name type="scientific">Streptococcus oralis</name>
    <dbReference type="NCBI Taxonomy" id="1303"/>
    <lineage>
        <taxon>Bacteria</taxon>
        <taxon>Bacillati</taxon>
        <taxon>Bacillota</taxon>
        <taxon>Bacilli</taxon>
        <taxon>Lactobacillales</taxon>
        <taxon>Streptococcaceae</taxon>
        <taxon>Streptococcus</taxon>
    </lineage>
</organism>
<dbReference type="Proteomes" id="UP000070353">
    <property type="component" value="Unassembled WGS sequence"/>
</dbReference>
<keyword evidence="1" id="KW-0472">Membrane</keyword>
<name>A0A139QMH1_STROR</name>
<evidence type="ECO:0000256" key="1">
    <source>
        <dbReference type="SAM" id="Phobius"/>
    </source>
</evidence>
<evidence type="ECO:0000313" key="2">
    <source>
        <dbReference type="EMBL" id="KXU03724.1"/>
    </source>
</evidence>
<keyword evidence="1" id="KW-0812">Transmembrane</keyword>
<protein>
    <submittedName>
        <fullName evidence="2">Uncharacterized protein</fullName>
    </submittedName>
</protein>
<feature type="transmembrane region" description="Helical" evidence="1">
    <location>
        <begin position="21"/>
        <end position="42"/>
    </location>
</feature>
<proteinExistence type="predicted"/>
<accession>A0A139QMH1</accession>
<dbReference type="AlphaFoldDB" id="A0A139QMH1"/>
<comment type="caution">
    <text evidence="2">The sequence shown here is derived from an EMBL/GenBank/DDBJ whole genome shotgun (WGS) entry which is preliminary data.</text>
</comment>
<keyword evidence="1" id="KW-1133">Transmembrane helix</keyword>